<keyword evidence="2" id="KW-0325">Glycoprotein</keyword>
<dbReference type="PANTHER" id="PTHR33021">
    <property type="entry name" value="BLUE COPPER PROTEIN"/>
    <property type="match status" value="1"/>
</dbReference>
<dbReference type="PROSITE" id="PS51485">
    <property type="entry name" value="PHYTOCYANIN"/>
    <property type="match status" value="2"/>
</dbReference>
<evidence type="ECO:0000313" key="7">
    <source>
        <dbReference type="Proteomes" id="UP000834106"/>
    </source>
</evidence>
<evidence type="ECO:0000313" key="6">
    <source>
        <dbReference type="EMBL" id="CAI9782467.1"/>
    </source>
</evidence>
<protein>
    <recommendedName>
        <fullName evidence="5">Phytocyanin domain-containing protein</fullName>
    </recommendedName>
</protein>
<evidence type="ECO:0000256" key="3">
    <source>
        <dbReference type="SAM" id="MobiDB-lite"/>
    </source>
</evidence>
<name>A0AAD2ACJ1_9LAMI</name>
<keyword evidence="1" id="KW-1015">Disulfide bond</keyword>
<dbReference type="GO" id="GO:0009055">
    <property type="term" value="F:electron transfer activity"/>
    <property type="evidence" value="ECO:0007669"/>
    <property type="project" value="InterPro"/>
</dbReference>
<reference evidence="6" key="1">
    <citation type="submission" date="2023-05" db="EMBL/GenBank/DDBJ databases">
        <authorList>
            <person name="Huff M."/>
        </authorList>
    </citation>
    <scope>NUCLEOTIDE SEQUENCE</scope>
</reference>
<feature type="compositionally biased region" description="Low complexity" evidence="3">
    <location>
        <begin position="278"/>
        <end position="295"/>
    </location>
</feature>
<dbReference type="Proteomes" id="UP000834106">
    <property type="component" value="Chromosome 19"/>
</dbReference>
<organism evidence="6 7">
    <name type="scientific">Fraxinus pennsylvanica</name>
    <dbReference type="NCBI Taxonomy" id="56036"/>
    <lineage>
        <taxon>Eukaryota</taxon>
        <taxon>Viridiplantae</taxon>
        <taxon>Streptophyta</taxon>
        <taxon>Embryophyta</taxon>
        <taxon>Tracheophyta</taxon>
        <taxon>Spermatophyta</taxon>
        <taxon>Magnoliopsida</taxon>
        <taxon>eudicotyledons</taxon>
        <taxon>Gunneridae</taxon>
        <taxon>Pentapetalae</taxon>
        <taxon>asterids</taxon>
        <taxon>lamiids</taxon>
        <taxon>Lamiales</taxon>
        <taxon>Oleaceae</taxon>
        <taxon>Oleeae</taxon>
        <taxon>Fraxinus</taxon>
    </lineage>
</organism>
<accession>A0AAD2ACJ1</accession>
<sequence length="355" mass="36981">MIRISNMVVFMTLVVVATMLQSSSGQTAPAPSPSRPPMTYTVGDSLGWLVPPGGPIAYETWARGKTFMVGDILVFNFTNGAHNVAEVRKAGFDSCNSSAATNTITTSPARITLTTAGEHFYICTFPQHCSLGQKLAINVTRANSAPAQPPVTPPPTTTPSPVATPAPSPSRPPMTYTVGDSLGWLVPPGGPIAYETWARGKAFMVGDILVFNFTNGAHNVAEVRRAGFDSCNGSAATNIITTSPARITLTTAGEHFYICTFPQHCSLGQKLAINVTRANSATPPSSSAPTPSSTTTPPPSTTTPPPSSDNPTNPSIPTSPSPFTAPPPPASAAPPSFRVAALPFTLLSIALAFLY</sequence>
<dbReference type="AlphaFoldDB" id="A0AAD2ACJ1"/>
<feature type="region of interest" description="Disordered" evidence="3">
    <location>
        <begin position="143"/>
        <end position="171"/>
    </location>
</feature>
<dbReference type="InterPro" id="IPR008972">
    <property type="entry name" value="Cupredoxin"/>
</dbReference>
<keyword evidence="4" id="KW-0732">Signal</keyword>
<feature type="compositionally biased region" description="Pro residues" evidence="3">
    <location>
        <begin position="296"/>
        <end position="308"/>
    </location>
</feature>
<feature type="compositionally biased region" description="Pro residues" evidence="3">
    <location>
        <begin position="317"/>
        <end position="332"/>
    </location>
</feature>
<dbReference type="Gene3D" id="2.60.40.420">
    <property type="entry name" value="Cupredoxins - blue copper proteins"/>
    <property type="match status" value="2"/>
</dbReference>
<feature type="domain" description="Phytocyanin" evidence="5">
    <location>
        <begin position="38"/>
        <end position="141"/>
    </location>
</feature>
<feature type="compositionally biased region" description="Pro residues" evidence="3">
    <location>
        <begin position="147"/>
        <end position="171"/>
    </location>
</feature>
<dbReference type="Pfam" id="PF02298">
    <property type="entry name" value="Cu_bind_like"/>
    <property type="match status" value="2"/>
</dbReference>
<dbReference type="GO" id="GO:0005886">
    <property type="term" value="C:plasma membrane"/>
    <property type="evidence" value="ECO:0007669"/>
    <property type="project" value="TreeGrafter"/>
</dbReference>
<dbReference type="FunFam" id="2.60.40.420:FF:000034">
    <property type="entry name" value="Cupredoxin superfamily protein"/>
    <property type="match status" value="2"/>
</dbReference>
<feature type="region of interest" description="Disordered" evidence="3">
    <location>
        <begin position="278"/>
        <end position="334"/>
    </location>
</feature>
<feature type="domain" description="Phytocyanin" evidence="5">
    <location>
        <begin position="174"/>
        <end position="277"/>
    </location>
</feature>
<evidence type="ECO:0000256" key="1">
    <source>
        <dbReference type="ARBA" id="ARBA00023157"/>
    </source>
</evidence>
<evidence type="ECO:0000256" key="2">
    <source>
        <dbReference type="ARBA" id="ARBA00023180"/>
    </source>
</evidence>
<proteinExistence type="predicted"/>
<feature type="signal peptide" evidence="4">
    <location>
        <begin position="1"/>
        <end position="25"/>
    </location>
</feature>
<gene>
    <name evidence="6" type="ORF">FPE_LOCUS29897</name>
</gene>
<evidence type="ECO:0000259" key="5">
    <source>
        <dbReference type="PROSITE" id="PS51485"/>
    </source>
</evidence>
<dbReference type="InterPro" id="IPR039391">
    <property type="entry name" value="Phytocyanin-like"/>
</dbReference>
<evidence type="ECO:0000256" key="4">
    <source>
        <dbReference type="SAM" id="SignalP"/>
    </source>
</evidence>
<keyword evidence="7" id="KW-1185">Reference proteome</keyword>
<feature type="chain" id="PRO_5042168430" description="Phytocyanin domain-containing protein" evidence="4">
    <location>
        <begin position="26"/>
        <end position="355"/>
    </location>
</feature>
<dbReference type="PANTHER" id="PTHR33021:SF325">
    <property type="entry name" value="PHYTOCYANIN DOMAIN-CONTAINING PROTEIN"/>
    <property type="match status" value="1"/>
</dbReference>
<dbReference type="InterPro" id="IPR003245">
    <property type="entry name" value="Phytocyanin_dom"/>
</dbReference>
<dbReference type="EMBL" id="OU503054">
    <property type="protein sequence ID" value="CAI9782467.1"/>
    <property type="molecule type" value="Genomic_DNA"/>
</dbReference>
<dbReference type="SUPFAM" id="SSF49503">
    <property type="entry name" value="Cupredoxins"/>
    <property type="match status" value="2"/>
</dbReference>